<keyword evidence="3" id="KW-0808">Transferase</keyword>
<evidence type="ECO:0000256" key="7">
    <source>
        <dbReference type="ARBA" id="ARBA00024222"/>
    </source>
</evidence>
<accession>A0A3Q3AQ93</accession>
<dbReference type="Ensembl" id="ENSKMAT00000019321.1">
    <property type="protein sequence ID" value="ENSKMAP00000019058.1"/>
    <property type="gene ID" value="ENSKMAG00000014174.1"/>
</dbReference>
<dbReference type="GO" id="GO:0005739">
    <property type="term" value="C:mitochondrion"/>
    <property type="evidence" value="ECO:0007669"/>
    <property type="project" value="TreeGrafter"/>
</dbReference>
<dbReference type="AlphaFoldDB" id="A0A3Q3AQ93"/>
<reference evidence="10" key="2">
    <citation type="submission" date="2025-09" db="UniProtKB">
        <authorList>
            <consortium name="Ensembl"/>
        </authorList>
    </citation>
    <scope>IDENTIFICATION</scope>
</reference>
<evidence type="ECO:0000256" key="4">
    <source>
        <dbReference type="ARBA" id="ARBA00022723"/>
    </source>
</evidence>
<name>A0A3Q3AQ93_KRYMA</name>
<reference evidence="10" key="1">
    <citation type="submission" date="2025-08" db="UniProtKB">
        <authorList>
            <consortium name="Ensembl"/>
        </authorList>
    </citation>
    <scope>IDENTIFICATION</scope>
</reference>
<dbReference type="InterPro" id="IPR036238">
    <property type="entry name" value="Transglutaminase_C_sf"/>
</dbReference>
<dbReference type="SMART" id="SM00460">
    <property type="entry name" value="TGc"/>
    <property type="match status" value="1"/>
</dbReference>
<dbReference type="SUPFAM" id="SSF81296">
    <property type="entry name" value="E set domains"/>
    <property type="match status" value="1"/>
</dbReference>
<dbReference type="InterPro" id="IPR008958">
    <property type="entry name" value="Transglutaminase_C"/>
</dbReference>
<evidence type="ECO:0000256" key="3">
    <source>
        <dbReference type="ARBA" id="ARBA00022679"/>
    </source>
</evidence>
<feature type="domain" description="Transglutaminase-like" evidence="9">
    <location>
        <begin position="204"/>
        <end position="296"/>
    </location>
</feature>
<dbReference type="OMA" id="DTFWETH"/>
<dbReference type="SUPFAM" id="SSF49309">
    <property type="entry name" value="Transglutaminase, two C-terminal domains"/>
    <property type="match status" value="2"/>
</dbReference>
<dbReference type="Gene3D" id="2.60.40.10">
    <property type="entry name" value="Immunoglobulins"/>
    <property type="match status" value="3"/>
</dbReference>
<dbReference type="SUPFAM" id="SSF54001">
    <property type="entry name" value="Cysteine proteinases"/>
    <property type="match status" value="1"/>
</dbReference>
<dbReference type="InterPro" id="IPR050779">
    <property type="entry name" value="Transglutaminase"/>
</dbReference>
<feature type="active site" evidence="8">
    <location>
        <position position="293"/>
    </location>
</feature>
<keyword evidence="4" id="KW-0479">Metal-binding</keyword>
<sequence length="622" mass="69104">MLGSLYTMMPVTFSGKASNPWNACIDSNNSSPQNLSIFVFSPAFASVGCYKFQLCLYTQGTLGGCVFGSFTVLCNPWCSADAVFIPYEDEREEYVLSDSGLLFMGTPMNPVSRPWSFDLYEPGILEACLDLLQVSPQHQMSKSKDYLKRNNPVYISRVVSAMINCEDDRGVLKGNWSEDFKEGVHPSKWTGSGDILRQWAKFGYNPVKYGQCWVFAAVMCTVMRVLGIPCRVVTNFNSAHDTNANLVIEEHYSETGQKLNYSKDSIWNFHVWVECWMTRKDLGSDMNGWQVLDPTPQQRSKGVFCCGPAPVKAIKYQCVDLPYDIPFVYAEVNADVHTIIWSQDHVVSFNIDTERVGSIICTKAVGFPRLQNITGDYKPIKSLSSTLSSRSSTVSDDSTLRRATSSKGVTVLLTLDKSPVPGEPIRFSVKVMNRQRVAKKMIVHLNAQAKEYNHSPSDTFWETHGVMQLAPMEVKVLQQQILPAQYNNVVGDNLINLAVVLEDTATHERVLAAEEFNIASPELIIKVADKDSIVLNKEHTATVTFINPFSHPVCGLLAVAGAGLISGKTQFRMQSLRPGGKVEQRITFTPSMSGVKMLHASLSLLNTNITVRGFKMVSVNSI</sequence>
<dbReference type="GO" id="GO:0003810">
    <property type="term" value="F:protein-glutamine gamma-glutamyltransferase activity"/>
    <property type="evidence" value="ECO:0007669"/>
    <property type="project" value="UniProtKB-EC"/>
</dbReference>
<comment type="similarity">
    <text evidence="2">Belongs to the transglutaminase superfamily. Transglutaminase family.</text>
</comment>
<dbReference type="PANTHER" id="PTHR11590:SF80">
    <property type="entry name" value="TRANSGLUTAMINASE 5,-LIKE"/>
    <property type="match status" value="1"/>
</dbReference>
<proteinExistence type="inferred from homology"/>
<evidence type="ECO:0000313" key="10">
    <source>
        <dbReference type="Ensembl" id="ENSKMAP00000019058.1"/>
    </source>
</evidence>
<evidence type="ECO:0000256" key="6">
    <source>
        <dbReference type="ARBA" id="ARBA00023315"/>
    </source>
</evidence>
<dbReference type="GO" id="GO:0046872">
    <property type="term" value="F:metal ion binding"/>
    <property type="evidence" value="ECO:0007669"/>
    <property type="project" value="UniProtKB-KW"/>
</dbReference>
<evidence type="ECO:0000313" key="11">
    <source>
        <dbReference type="Proteomes" id="UP000264800"/>
    </source>
</evidence>
<dbReference type="GeneTree" id="ENSGT01050000244866"/>
<feature type="active site" evidence="8">
    <location>
        <position position="270"/>
    </location>
</feature>
<keyword evidence="11" id="KW-1185">Reference proteome</keyword>
<dbReference type="STRING" id="37003.ENSKMAP00000019058"/>
<comment type="cofactor">
    <cofactor evidence="1">
        <name>Ca(2+)</name>
        <dbReference type="ChEBI" id="CHEBI:29108"/>
    </cofactor>
</comment>
<dbReference type="Pfam" id="PF00927">
    <property type="entry name" value="Transglut_C"/>
    <property type="match status" value="1"/>
</dbReference>
<evidence type="ECO:0000256" key="5">
    <source>
        <dbReference type="ARBA" id="ARBA00022837"/>
    </source>
</evidence>
<dbReference type="GO" id="GO:0007399">
    <property type="term" value="P:nervous system development"/>
    <property type="evidence" value="ECO:0007669"/>
    <property type="project" value="UniProtKB-ARBA"/>
</dbReference>
<dbReference type="Pfam" id="PF01841">
    <property type="entry name" value="Transglut_core"/>
    <property type="match status" value="1"/>
</dbReference>
<dbReference type="InterPro" id="IPR023608">
    <property type="entry name" value="Transglutaminase_animal"/>
</dbReference>
<dbReference type="Gene3D" id="3.90.260.10">
    <property type="entry name" value="Transglutaminase-like"/>
    <property type="match status" value="1"/>
</dbReference>
<dbReference type="InterPro" id="IPR013783">
    <property type="entry name" value="Ig-like_fold"/>
</dbReference>
<dbReference type="InterPro" id="IPR038765">
    <property type="entry name" value="Papain-like_cys_pep_sf"/>
</dbReference>
<keyword evidence="5" id="KW-0106">Calcium</keyword>
<evidence type="ECO:0000256" key="2">
    <source>
        <dbReference type="ARBA" id="ARBA00005968"/>
    </source>
</evidence>
<evidence type="ECO:0000259" key="9">
    <source>
        <dbReference type="SMART" id="SM00460"/>
    </source>
</evidence>
<evidence type="ECO:0000256" key="1">
    <source>
        <dbReference type="ARBA" id="ARBA00001913"/>
    </source>
</evidence>
<organism evidence="10 11">
    <name type="scientific">Kryptolebias marmoratus</name>
    <name type="common">Mangrove killifish</name>
    <name type="synonym">Rivulus marmoratus</name>
    <dbReference type="NCBI Taxonomy" id="37003"/>
    <lineage>
        <taxon>Eukaryota</taxon>
        <taxon>Metazoa</taxon>
        <taxon>Chordata</taxon>
        <taxon>Craniata</taxon>
        <taxon>Vertebrata</taxon>
        <taxon>Euteleostomi</taxon>
        <taxon>Actinopterygii</taxon>
        <taxon>Neopterygii</taxon>
        <taxon>Teleostei</taxon>
        <taxon>Neoteleostei</taxon>
        <taxon>Acanthomorphata</taxon>
        <taxon>Ovalentaria</taxon>
        <taxon>Atherinomorphae</taxon>
        <taxon>Cyprinodontiformes</taxon>
        <taxon>Rivulidae</taxon>
        <taxon>Kryptolebias</taxon>
    </lineage>
</organism>
<keyword evidence="6" id="KW-0012">Acyltransferase</keyword>
<dbReference type="InterPro" id="IPR002931">
    <property type="entry name" value="Transglutaminase-like"/>
</dbReference>
<dbReference type="InterPro" id="IPR014756">
    <property type="entry name" value="Ig_E-set"/>
</dbReference>
<dbReference type="EC" id="2.3.2.13" evidence="7"/>
<dbReference type="PANTHER" id="PTHR11590">
    <property type="entry name" value="PROTEIN-GLUTAMINE GAMMA-GLUTAMYLTRANSFERASE"/>
    <property type="match status" value="1"/>
</dbReference>
<dbReference type="FunFam" id="3.90.260.10:FF:000001">
    <property type="entry name" value="Protein-glutamine gamma-glutamyltransferase 2"/>
    <property type="match status" value="1"/>
</dbReference>
<dbReference type="InterPro" id="IPR036985">
    <property type="entry name" value="Transglutaminase-like_sf"/>
</dbReference>
<evidence type="ECO:0000256" key="8">
    <source>
        <dbReference type="PIRSR" id="PIRSR000459-1"/>
    </source>
</evidence>
<dbReference type="Proteomes" id="UP000264800">
    <property type="component" value="Unplaced"/>
</dbReference>
<feature type="active site" evidence="8">
    <location>
        <position position="212"/>
    </location>
</feature>
<protein>
    <recommendedName>
        <fullName evidence="7">protein-glutamine gamma-glutamyltransferase</fullName>
        <ecNumber evidence="7">2.3.2.13</ecNumber>
    </recommendedName>
</protein>
<dbReference type="PIRSF" id="PIRSF000459">
    <property type="entry name" value="TGM_EBP42"/>
    <property type="match status" value="1"/>
</dbReference>